<protein>
    <submittedName>
        <fullName evidence="2">Uncharacterized protein</fullName>
    </submittedName>
</protein>
<dbReference type="Proteomes" id="UP000315842">
    <property type="component" value="Unassembled WGS sequence"/>
</dbReference>
<evidence type="ECO:0000313" key="3">
    <source>
        <dbReference type="Proteomes" id="UP000315842"/>
    </source>
</evidence>
<comment type="caution">
    <text evidence="2">The sequence shown here is derived from an EMBL/GenBank/DDBJ whole genome shotgun (WGS) entry which is preliminary data.</text>
</comment>
<dbReference type="RefSeq" id="WP_307722659.1">
    <property type="nucleotide sequence ID" value="NZ_BJLP01000006.1"/>
</dbReference>
<dbReference type="EMBL" id="BJLP01000006">
    <property type="protein sequence ID" value="GEA80109.1"/>
    <property type="molecule type" value="Genomic_DNA"/>
</dbReference>
<name>A0A4Y3K6I0_CELUD</name>
<feature type="region of interest" description="Disordered" evidence="1">
    <location>
        <begin position="1"/>
        <end position="53"/>
    </location>
</feature>
<accession>A0A4Y3K6I0</accession>
<keyword evidence="3" id="KW-1185">Reference proteome</keyword>
<reference evidence="2 3" key="1">
    <citation type="submission" date="2019-06" db="EMBL/GenBank/DDBJ databases">
        <title>Whole genome shotgun sequence of Cellulomonas uda NBRC 3747.</title>
        <authorList>
            <person name="Hosoyama A."/>
            <person name="Uohara A."/>
            <person name="Ohji S."/>
            <person name="Ichikawa N."/>
        </authorList>
    </citation>
    <scope>NUCLEOTIDE SEQUENCE [LARGE SCALE GENOMIC DNA]</scope>
    <source>
        <strain evidence="2 3">NBRC 3747</strain>
    </source>
</reference>
<evidence type="ECO:0000313" key="2">
    <source>
        <dbReference type="EMBL" id="GEA80109.1"/>
    </source>
</evidence>
<proteinExistence type="predicted"/>
<organism evidence="2 3">
    <name type="scientific">Cellulomonas uda</name>
    <dbReference type="NCBI Taxonomy" id="1714"/>
    <lineage>
        <taxon>Bacteria</taxon>
        <taxon>Bacillati</taxon>
        <taxon>Actinomycetota</taxon>
        <taxon>Actinomycetes</taxon>
        <taxon>Micrococcales</taxon>
        <taxon>Cellulomonadaceae</taxon>
        <taxon>Cellulomonas</taxon>
    </lineage>
</organism>
<evidence type="ECO:0000256" key="1">
    <source>
        <dbReference type="SAM" id="MobiDB-lite"/>
    </source>
</evidence>
<gene>
    <name evidence="2" type="ORF">CUD01_05530</name>
</gene>
<dbReference type="AlphaFoldDB" id="A0A4Y3K6I0"/>
<sequence length="194" mass="19596">MSASQTPRPGEAGPDEPREPATSGGSDEAAATGDDLEGLGDLVVPDDLSGLLDDPAQEPTVALVVTQVAAPEPLAAACAIAHVEIDAVPTPVGAVAVLRDPAAADAGAAAISQLLRQTPVVLLTRREGQIAAARWVGGARDDELPAGLVLADAPPVLEDLLLGSEQASAVPGVVTSVGMSRWQAMRALARGRKR</sequence>